<dbReference type="SUPFAM" id="SSF52540">
    <property type="entry name" value="P-loop containing nucleoside triphosphate hydrolases"/>
    <property type="match status" value="2"/>
</dbReference>
<organism evidence="12 13">
    <name type="scientific">SAR92 clade bacterium</name>
    <dbReference type="NCBI Taxonomy" id="2315479"/>
    <lineage>
        <taxon>Bacteria</taxon>
        <taxon>Pseudomonadati</taxon>
        <taxon>Pseudomonadota</taxon>
        <taxon>Gammaproteobacteria</taxon>
        <taxon>Cellvibrionales</taxon>
        <taxon>Porticoccaceae</taxon>
        <taxon>SAR92 clade</taxon>
    </lineage>
</organism>
<keyword evidence="10" id="KW-0175">Coiled coil</keyword>
<evidence type="ECO:0000256" key="4">
    <source>
        <dbReference type="ARBA" id="ARBA00022741"/>
    </source>
</evidence>
<dbReference type="InterPro" id="IPR027417">
    <property type="entry name" value="P-loop_NTPase"/>
</dbReference>
<evidence type="ECO:0000256" key="8">
    <source>
        <dbReference type="ARBA" id="ARBA00033408"/>
    </source>
</evidence>
<evidence type="ECO:0000256" key="1">
    <source>
        <dbReference type="ARBA" id="ARBA00003618"/>
    </source>
</evidence>
<keyword evidence="7 9" id="KW-0234">DNA repair</keyword>
<evidence type="ECO:0000259" key="11">
    <source>
        <dbReference type="Pfam" id="PF02463"/>
    </source>
</evidence>
<evidence type="ECO:0000313" key="13">
    <source>
        <dbReference type="Proteomes" id="UP000318148"/>
    </source>
</evidence>
<dbReference type="EMBL" id="SHBO01000038">
    <property type="protein sequence ID" value="RZO05672.1"/>
    <property type="molecule type" value="Genomic_DNA"/>
</dbReference>
<dbReference type="GO" id="GO:0006281">
    <property type="term" value="P:DNA repair"/>
    <property type="evidence" value="ECO:0007669"/>
    <property type="project" value="UniProtKB-KW"/>
</dbReference>
<dbReference type="PANTHER" id="PTHR11059:SF0">
    <property type="entry name" value="DNA REPAIR PROTEIN RECN"/>
    <property type="match status" value="1"/>
</dbReference>
<dbReference type="GO" id="GO:0006310">
    <property type="term" value="P:DNA recombination"/>
    <property type="evidence" value="ECO:0007669"/>
    <property type="project" value="InterPro"/>
</dbReference>
<dbReference type="InterPro" id="IPR004604">
    <property type="entry name" value="DNA_recomb/repair_RecN"/>
</dbReference>
<evidence type="ECO:0000256" key="7">
    <source>
        <dbReference type="ARBA" id="ARBA00023204"/>
    </source>
</evidence>
<feature type="coiled-coil region" evidence="10">
    <location>
        <begin position="331"/>
        <end position="368"/>
    </location>
</feature>
<evidence type="ECO:0000313" key="12">
    <source>
        <dbReference type="EMBL" id="RZO05672.1"/>
    </source>
</evidence>
<protein>
    <recommendedName>
        <fullName evidence="3 9">DNA repair protein RecN</fullName>
    </recommendedName>
    <alternativeName>
        <fullName evidence="8 9">Recombination protein N</fullName>
    </alternativeName>
</protein>
<reference evidence="12 13" key="1">
    <citation type="submission" date="2019-02" db="EMBL/GenBank/DDBJ databases">
        <title>Prokaryotic population dynamics and viral predation in marine succession experiment using metagenomics: the confinement effect.</title>
        <authorList>
            <person name="Haro-Moreno J.M."/>
            <person name="Rodriguez-Valera F."/>
            <person name="Lopez-Perez M."/>
        </authorList>
    </citation>
    <scope>NUCLEOTIDE SEQUENCE [LARGE SCALE GENOMIC DNA]</scope>
    <source>
        <strain evidence="12">MED-G169</strain>
    </source>
</reference>
<accession>A0A520LKV7</accession>
<evidence type="ECO:0000256" key="6">
    <source>
        <dbReference type="ARBA" id="ARBA00022840"/>
    </source>
</evidence>
<evidence type="ECO:0000256" key="2">
    <source>
        <dbReference type="ARBA" id="ARBA00009441"/>
    </source>
</evidence>
<dbReference type="Pfam" id="PF02463">
    <property type="entry name" value="SMC_N"/>
    <property type="match status" value="1"/>
</dbReference>
<sequence length="575" mass="63948">MIEINLLSTLTIKNYITAEFLEIDFSSGTTAITGETGAGKSLILGAVSLALGGRADANMIRHGCNQMEVSVHFDIGNHDSTKNWLEKNDFYAEGECLLRRLYNTQGRSKGYINGNVATMGQLQDLGKMLVDIHNQHEHQSLLRSETHQALLDEFANAAPLGEKIFNLYEVWKGLNDEILRLESSEGNSEERIQELNSSIGELNQYELSEKKIKLLEEQHSLLSNTEEIINEINDVIDLCDNSEDTTVRQNLVKAISILNNLKVKPSSLQSAEELFKNALIHLDEGLSEVYSVSSKIETDPKKFETIDGELKSLFQLGRKYKRSYLDLDLLKKELISELNQLSKRNEIINKIKSELRECVEQYKKYSGELTILRDTSAAKFGELINQQLQNLDMSYCSLKVQVTQRSGEVVHPKGQDTVNLLIKTSPQNPYKPLNKIVSGGELSRISLAIQVVASGKVAIPTTLFDEVDVGVSGKTSDIVGTLLKKLGEKSQVLTITHQAQVAAHAHHHMKVTKDRSSSGYKSDIKTLSDSEKVNEIARILGGAVVTEKTRLHAAELIALAQLPDNESSRHSNINL</sequence>
<keyword evidence="4" id="KW-0547">Nucleotide-binding</keyword>
<dbReference type="AlphaFoldDB" id="A0A520LKV7"/>
<comment type="caution">
    <text evidence="12">The sequence shown here is derived from an EMBL/GenBank/DDBJ whole genome shotgun (WGS) entry which is preliminary data.</text>
</comment>
<dbReference type="NCBIfam" id="NF008121">
    <property type="entry name" value="PRK10869.1"/>
    <property type="match status" value="1"/>
</dbReference>
<dbReference type="CDD" id="cd03241">
    <property type="entry name" value="ABC_RecN"/>
    <property type="match status" value="1"/>
</dbReference>
<gene>
    <name evidence="12" type="primary">recN</name>
    <name evidence="12" type="ORF">EVB02_03190</name>
</gene>
<dbReference type="InterPro" id="IPR003395">
    <property type="entry name" value="RecF/RecN/SMC_N"/>
</dbReference>
<dbReference type="GO" id="GO:0005524">
    <property type="term" value="F:ATP binding"/>
    <property type="evidence" value="ECO:0007669"/>
    <property type="project" value="UniProtKB-KW"/>
</dbReference>
<dbReference type="GO" id="GO:0043590">
    <property type="term" value="C:bacterial nucleoid"/>
    <property type="evidence" value="ECO:0007669"/>
    <property type="project" value="TreeGrafter"/>
</dbReference>
<feature type="domain" description="RecF/RecN/SMC N-terminal" evidence="11">
    <location>
        <begin position="11"/>
        <end position="515"/>
    </location>
</feature>
<name>A0A520LKV7_9GAMM</name>
<comment type="similarity">
    <text evidence="2 9">Belongs to the RecN family.</text>
</comment>
<evidence type="ECO:0000256" key="10">
    <source>
        <dbReference type="SAM" id="Coils"/>
    </source>
</evidence>
<keyword evidence="6" id="KW-0067">ATP-binding</keyword>
<evidence type="ECO:0000256" key="9">
    <source>
        <dbReference type="PIRNR" id="PIRNR003128"/>
    </source>
</evidence>
<evidence type="ECO:0000256" key="3">
    <source>
        <dbReference type="ARBA" id="ARBA00021315"/>
    </source>
</evidence>
<dbReference type="PIRSF" id="PIRSF003128">
    <property type="entry name" value="RecN"/>
    <property type="match status" value="1"/>
</dbReference>
<dbReference type="Gene3D" id="3.40.50.300">
    <property type="entry name" value="P-loop containing nucleotide triphosphate hydrolases"/>
    <property type="match status" value="2"/>
</dbReference>
<evidence type="ECO:0000256" key="5">
    <source>
        <dbReference type="ARBA" id="ARBA00022763"/>
    </source>
</evidence>
<dbReference type="Proteomes" id="UP000318148">
    <property type="component" value="Unassembled WGS sequence"/>
</dbReference>
<comment type="function">
    <text evidence="1 9">May be involved in recombinational repair of damaged DNA.</text>
</comment>
<keyword evidence="5 9" id="KW-0227">DNA damage</keyword>
<dbReference type="NCBIfam" id="TIGR00634">
    <property type="entry name" value="recN"/>
    <property type="match status" value="1"/>
</dbReference>
<dbReference type="PANTHER" id="PTHR11059">
    <property type="entry name" value="DNA REPAIR PROTEIN RECN"/>
    <property type="match status" value="1"/>
</dbReference>
<dbReference type="GO" id="GO:0009432">
    <property type="term" value="P:SOS response"/>
    <property type="evidence" value="ECO:0007669"/>
    <property type="project" value="TreeGrafter"/>
</dbReference>
<proteinExistence type="inferred from homology"/>